<evidence type="ECO:0000256" key="14">
    <source>
        <dbReference type="PROSITE-ProRule" id="PRU00110"/>
    </source>
</evidence>
<feature type="domain" description="Response regulatory" evidence="18">
    <location>
        <begin position="1252"/>
        <end position="1371"/>
    </location>
</feature>
<evidence type="ECO:0000256" key="3">
    <source>
        <dbReference type="ARBA" id="ARBA00012438"/>
    </source>
</evidence>
<dbReference type="Gene3D" id="3.40.50.2300">
    <property type="match status" value="2"/>
</dbReference>
<evidence type="ECO:0000256" key="7">
    <source>
        <dbReference type="ARBA" id="ARBA00022692"/>
    </source>
</evidence>
<dbReference type="CDD" id="cd00130">
    <property type="entry name" value="PAS"/>
    <property type="match status" value="4"/>
</dbReference>
<dbReference type="NCBIfam" id="TIGR00229">
    <property type="entry name" value="sensory_box"/>
    <property type="match status" value="3"/>
</dbReference>
<dbReference type="SMART" id="SM00387">
    <property type="entry name" value="HATPase_c"/>
    <property type="match status" value="1"/>
</dbReference>
<keyword evidence="10" id="KW-0067">ATP-binding</keyword>
<dbReference type="InterPro" id="IPR000700">
    <property type="entry name" value="PAS-assoc_C"/>
</dbReference>
<evidence type="ECO:0000256" key="1">
    <source>
        <dbReference type="ARBA" id="ARBA00000085"/>
    </source>
</evidence>
<evidence type="ECO:0000256" key="8">
    <source>
        <dbReference type="ARBA" id="ARBA00022741"/>
    </source>
</evidence>
<keyword evidence="12" id="KW-0902">Two-component regulatory system</keyword>
<comment type="subcellular location">
    <subcellularLocation>
        <location evidence="2">Cell membrane</location>
        <topology evidence="2">Multi-pass membrane protein</topology>
    </subcellularLocation>
</comment>
<dbReference type="PROSITE" id="PS50894">
    <property type="entry name" value="HPT"/>
    <property type="match status" value="1"/>
</dbReference>
<dbReference type="PROSITE" id="PS50112">
    <property type="entry name" value="PAS"/>
    <property type="match status" value="1"/>
</dbReference>
<dbReference type="EC" id="2.7.13.3" evidence="3"/>
<dbReference type="InterPro" id="IPR035965">
    <property type="entry name" value="PAS-like_dom_sf"/>
</dbReference>
<evidence type="ECO:0000259" key="18">
    <source>
        <dbReference type="PROSITE" id="PS50110"/>
    </source>
</evidence>
<evidence type="ECO:0000256" key="6">
    <source>
        <dbReference type="ARBA" id="ARBA00022679"/>
    </source>
</evidence>
<dbReference type="GO" id="GO:0005886">
    <property type="term" value="C:plasma membrane"/>
    <property type="evidence" value="ECO:0007669"/>
    <property type="project" value="UniProtKB-SubCell"/>
</dbReference>
<evidence type="ECO:0000256" key="12">
    <source>
        <dbReference type="ARBA" id="ARBA00023012"/>
    </source>
</evidence>
<evidence type="ECO:0000256" key="10">
    <source>
        <dbReference type="ARBA" id="ARBA00022840"/>
    </source>
</evidence>
<feature type="domain" description="PAC" evidence="20">
    <location>
        <begin position="258"/>
        <end position="310"/>
    </location>
</feature>
<feature type="domain" description="PAC" evidence="20">
    <location>
        <begin position="663"/>
        <end position="715"/>
    </location>
</feature>
<keyword evidence="7" id="KW-0812">Transmembrane</keyword>
<evidence type="ECO:0000259" key="20">
    <source>
        <dbReference type="PROSITE" id="PS50113"/>
    </source>
</evidence>
<evidence type="ECO:0000256" key="9">
    <source>
        <dbReference type="ARBA" id="ARBA00022777"/>
    </source>
</evidence>
<dbReference type="CDD" id="cd17546">
    <property type="entry name" value="REC_hyHK_CKI1_RcsC-like"/>
    <property type="match status" value="1"/>
</dbReference>
<dbReference type="Gene3D" id="1.10.287.130">
    <property type="match status" value="1"/>
</dbReference>
<accession>A0A841HIU4</accession>
<keyword evidence="4" id="KW-1003">Cell membrane</keyword>
<dbReference type="PRINTS" id="PR00344">
    <property type="entry name" value="BCTRLSENSOR"/>
</dbReference>
<feature type="domain" description="PAC" evidence="20">
    <location>
        <begin position="790"/>
        <end position="842"/>
    </location>
</feature>
<dbReference type="Gene3D" id="2.10.70.100">
    <property type="match status" value="2"/>
</dbReference>
<dbReference type="CDD" id="cd16922">
    <property type="entry name" value="HATPase_EvgS-ArcB-TorS-like"/>
    <property type="match status" value="1"/>
</dbReference>
<dbReference type="SMART" id="SM00388">
    <property type="entry name" value="HisKA"/>
    <property type="match status" value="1"/>
</dbReference>
<keyword evidence="11" id="KW-1133">Transmembrane helix</keyword>
<dbReference type="PROSITE" id="PS50110">
    <property type="entry name" value="RESPONSE_REGULATORY"/>
    <property type="match status" value="2"/>
</dbReference>
<dbReference type="InterPro" id="IPR013655">
    <property type="entry name" value="PAS_fold_3"/>
</dbReference>
<dbReference type="SUPFAM" id="SSF55874">
    <property type="entry name" value="ATPase domain of HSP90 chaperone/DNA topoisomerase II/histidine kinase"/>
    <property type="match status" value="1"/>
</dbReference>
<evidence type="ECO:0000259" key="17">
    <source>
        <dbReference type="PROSITE" id="PS50109"/>
    </source>
</evidence>
<evidence type="ECO:0000256" key="4">
    <source>
        <dbReference type="ARBA" id="ARBA00022475"/>
    </source>
</evidence>
<dbReference type="SUPFAM" id="SSF47226">
    <property type="entry name" value="Histidine-containing phosphotransfer domain, HPT domain"/>
    <property type="match status" value="1"/>
</dbReference>
<proteinExistence type="predicted"/>
<dbReference type="SUPFAM" id="SSF55785">
    <property type="entry name" value="PYP-like sensor domain (PAS domain)"/>
    <property type="match status" value="6"/>
</dbReference>
<dbReference type="InterPro" id="IPR000014">
    <property type="entry name" value="PAS"/>
</dbReference>
<dbReference type="PROSITE" id="PS50109">
    <property type="entry name" value="HIS_KIN"/>
    <property type="match status" value="1"/>
</dbReference>
<dbReference type="InterPro" id="IPR001789">
    <property type="entry name" value="Sig_transdc_resp-reg_receiver"/>
</dbReference>
<comment type="catalytic activity">
    <reaction evidence="1">
        <text>ATP + protein L-histidine = ADP + protein N-phospho-L-histidine.</text>
        <dbReference type="EC" id="2.7.13.3"/>
    </reaction>
</comment>
<dbReference type="FunFam" id="3.30.565.10:FF:000010">
    <property type="entry name" value="Sensor histidine kinase RcsC"/>
    <property type="match status" value="1"/>
</dbReference>
<keyword evidence="5 15" id="KW-0597">Phosphoprotein</keyword>
<evidence type="ECO:0000256" key="11">
    <source>
        <dbReference type="ARBA" id="ARBA00022989"/>
    </source>
</evidence>
<dbReference type="SMART" id="SM00091">
    <property type="entry name" value="PAS"/>
    <property type="match status" value="5"/>
</dbReference>
<dbReference type="PANTHER" id="PTHR45339">
    <property type="entry name" value="HYBRID SIGNAL TRANSDUCTION HISTIDINE KINASE J"/>
    <property type="match status" value="1"/>
</dbReference>
<dbReference type="GO" id="GO:0000155">
    <property type="term" value="F:phosphorelay sensor kinase activity"/>
    <property type="evidence" value="ECO:0007669"/>
    <property type="project" value="InterPro"/>
</dbReference>
<protein>
    <recommendedName>
        <fullName evidence="3">histidine kinase</fullName>
        <ecNumber evidence="3">2.7.13.3</ecNumber>
    </recommendedName>
</protein>
<feature type="domain" description="Response regulatory" evidence="18">
    <location>
        <begin position="1099"/>
        <end position="1220"/>
    </location>
</feature>
<dbReference type="EMBL" id="JACHHZ010000002">
    <property type="protein sequence ID" value="MBB6092504.1"/>
    <property type="molecule type" value="Genomic_DNA"/>
</dbReference>
<evidence type="ECO:0000313" key="23">
    <source>
        <dbReference type="Proteomes" id="UP000588068"/>
    </source>
</evidence>
<feature type="domain" description="HPt" evidence="21">
    <location>
        <begin position="1405"/>
        <end position="1498"/>
    </location>
</feature>
<dbReference type="GO" id="GO:0005524">
    <property type="term" value="F:ATP binding"/>
    <property type="evidence" value="ECO:0007669"/>
    <property type="project" value="UniProtKB-KW"/>
</dbReference>
<dbReference type="Pfam" id="PF08447">
    <property type="entry name" value="PAS_3"/>
    <property type="match status" value="6"/>
</dbReference>
<dbReference type="Pfam" id="PF00512">
    <property type="entry name" value="HisKA"/>
    <property type="match status" value="1"/>
</dbReference>
<dbReference type="PROSITE" id="PS50113">
    <property type="entry name" value="PAC"/>
    <property type="match status" value="6"/>
</dbReference>
<dbReference type="Gene3D" id="3.30.565.10">
    <property type="entry name" value="Histidine kinase-like ATPase, C-terminal domain"/>
    <property type="match status" value="1"/>
</dbReference>
<dbReference type="InterPro" id="IPR036641">
    <property type="entry name" value="HPT_dom_sf"/>
</dbReference>
<evidence type="ECO:0000256" key="13">
    <source>
        <dbReference type="ARBA" id="ARBA00023136"/>
    </source>
</evidence>
<dbReference type="CDD" id="cd00082">
    <property type="entry name" value="HisKA"/>
    <property type="match status" value="1"/>
</dbReference>
<feature type="domain" description="PAS" evidence="19">
    <location>
        <begin position="743"/>
        <end position="787"/>
    </location>
</feature>
<evidence type="ECO:0000313" key="22">
    <source>
        <dbReference type="EMBL" id="MBB6092504.1"/>
    </source>
</evidence>
<evidence type="ECO:0000259" key="19">
    <source>
        <dbReference type="PROSITE" id="PS50112"/>
    </source>
</evidence>
<dbReference type="RefSeq" id="WP_184330300.1">
    <property type="nucleotide sequence ID" value="NZ_JACHHZ010000002.1"/>
</dbReference>
<dbReference type="InterPro" id="IPR005467">
    <property type="entry name" value="His_kinase_dom"/>
</dbReference>
<sequence length="1508" mass="168562">MTTLLYVLGGVAGGFALARLAPAFLRLGKNRRVEAATPAAGPQERRDLLERLHLTTRTAGLATWGLDLTTRELSIDEHLWSLFRAAPSTDARALLEMVLEEDRASVQAAVDAAVADETGSVSSVRYRIRRGDGEERYMQTHVRALREGGKAPQRVLGVTWDVTDDTVRALQMEEHAGDLRTVVERFNAALQTAGFSPWEIDARTGRFVWAENRISAFGLADLPIAEYGEALTRMMHPDDRADLIETGRRAIAENRPSYSYRYRLMRPDGLVRHMQSHVRIIRDGDGQAIRLLGSTIDITNEVQTNDLLQRQAEQERLLLDRLNIATQAAGISSWEIDLEQRRFLWIENPLEGALMPQDDSLESFAELLHAEDRGLFIQAVQQAVAQRQERLSYRYRSKTIDGRSLYAQVSARLVLNEAGRVTRLLGVTWDVTREVEAAKQLEEQAAHERMLLDRLSIATQVADISSWQLDLRTREFLWVENPIPSLVSSDDLTTLSVDQLFRVTHPDDQDVAANAIRKAIAAQTDRMSYRYRAIGPSGQTVHVQNYAKLIFDEQGQPVSLLGASWDVTREVEASEKLQQQAQQLHDAERRLERASLSSSEGHWEFDISSSMLWMSKSYHALLGYEDGALPRNVMEVEEHYLHPDDIELSRTILRNHLVAGTPYVVDHRLRTASGEYRWIRTRGSTERDARGEPRRMSGSIQDIHEQKLAEDALQQAQQRFERAIAGTQDGLWEMASDGTSWSSPRLAQLLGYHPEEFANNTSFLNEHLHPLDQDVVAHATQAHLERNEPYDVEVRLRTREGSYRWYRARARAEKSVDGLAQRLSGSLQDVTEARQARDELVRATAAAESANRAKSEFLANVSHEIRTPMNGIIGMTGLLLETPLDRTQRDYAETIRGSADSLLIVINDILDFSKIEAGKLDIEAIELDLRANVEDVGGAMAFQAAARNLELVVHVHPQVPPRVVGDPQRLRQCLINLVGNAIKFTRQGEIVIEVCMVGRRDGKVLVQFEVRDTGIGIAPETLKSLFQPFVQADSSTTRHFGGTGLGLSIVRRLVEMMGGEVGVESELGKGSVFWFVLPLEQADEPTMTVPIDLARLGRRVLVVDDQETNRRVLAGQLMHAGYEVSLAGGGEEALRLMRMASNDDHPFEVVLVDNRMQDMDGATLGERINQDESLSQARIIVLTSLDRHGDMKRFASLGFAGYLTKPIRARELFECMDRVLSRDAKEWHMRSQPIVTRGTLTSNEKTKRYQGHVLLVEDNAVNQKVAVRFLERMGCKVRVADNGAEGVKAWRDGRFDIVLMDLQMPVMDGLTATRRIREAEKELNQRATPIVALTANAMSGQLERCLEAGMNGFLSKPLEIARLHETLERYGLGVAPDAAAAETAPVSTENVPVELARLHELTAGDPEFAQELASTFISSGEQVLLEIHAALTSLDRGALTRAAHKLKGASANIYAEPLRVLAFELETNAVSLDQPRLKDLVLSLDLEFQRAAQFLHAQTSETRGARSA</sequence>
<evidence type="ECO:0000259" key="21">
    <source>
        <dbReference type="PROSITE" id="PS50894"/>
    </source>
</evidence>
<name>A0A841HIU4_9GAMM</name>
<feature type="modified residue" description="4-aspartylphosphate" evidence="15">
    <location>
        <position position="1153"/>
    </location>
</feature>
<dbReference type="InterPro" id="IPR003594">
    <property type="entry name" value="HATPase_dom"/>
</dbReference>
<dbReference type="Pfam" id="PF02518">
    <property type="entry name" value="HATPase_c"/>
    <property type="match status" value="1"/>
</dbReference>
<dbReference type="SUPFAM" id="SSF47384">
    <property type="entry name" value="Homodimeric domain of signal transducing histidine kinase"/>
    <property type="match status" value="1"/>
</dbReference>
<keyword evidence="8" id="KW-0547">Nucleotide-binding</keyword>
<keyword evidence="9" id="KW-0418">Kinase</keyword>
<dbReference type="InterPro" id="IPR036890">
    <property type="entry name" value="HATPase_C_sf"/>
</dbReference>
<dbReference type="InterPro" id="IPR003661">
    <property type="entry name" value="HisK_dim/P_dom"/>
</dbReference>
<keyword evidence="13" id="KW-0472">Membrane</keyword>
<reference evidence="22 23" key="1">
    <citation type="submission" date="2020-08" db="EMBL/GenBank/DDBJ databases">
        <title>Genomic Encyclopedia of Type Strains, Phase IV (KMG-IV): sequencing the most valuable type-strain genomes for metagenomic binning, comparative biology and taxonomic classification.</title>
        <authorList>
            <person name="Goeker M."/>
        </authorList>
    </citation>
    <scope>NUCLEOTIDE SEQUENCE [LARGE SCALE GENOMIC DNA]</scope>
    <source>
        <strain evidence="22 23">DSM 26723</strain>
    </source>
</reference>
<evidence type="ECO:0000256" key="15">
    <source>
        <dbReference type="PROSITE-ProRule" id="PRU00169"/>
    </source>
</evidence>
<dbReference type="InterPro" id="IPR004358">
    <property type="entry name" value="Sig_transdc_His_kin-like_C"/>
</dbReference>
<keyword evidence="16" id="KW-0175">Coiled coil</keyword>
<dbReference type="Pfam" id="PF01627">
    <property type="entry name" value="Hpt"/>
    <property type="match status" value="1"/>
</dbReference>
<feature type="domain" description="Histidine kinase" evidence="17">
    <location>
        <begin position="860"/>
        <end position="1081"/>
    </location>
</feature>
<feature type="domain" description="PAC" evidence="20">
    <location>
        <begin position="389"/>
        <end position="443"/>
    </location>
</feature>
<dbReference type="PANTHER" id="PTHR45339:SF3">
    <property type="entry name" value="HISTIDINE KINASE"/>
    <property type="match status" value="1"/>
</dbReference>
<evidence type="ECO:0000256" key="16">
    <source>
        <dbReference type="SAM" id="Coils"/>
    </source>
</evidence>
<dbReference type="Pfam" id="PF00072">
    <property type="entry name" value="Response_reg"/>
    <property type="match status" value="2"/>
</dbReference>
<dbReference type="InterPro" id="IPR008207">
    <property type="entry name" value="Sig_transdc_His_kin_Hpt_dom"/>
</dbReference>
<dbReference type="InterPro" id="IPR001610">
    <property type="entry name" value="PAC"/>
</dbReference>
<feature type="coiled-coil region" evidence="16">
    <location>
        <begin position="570"/>
        <end position="597"/>
    </location>
</feature>
<dbReference type="SUPFAM" id="SSF52172">
    <property type="entry name" value="CheY-like"/>
    <property type="match status" value="2"/>
</dbReference>
<keyword evidence="6" id="KW-0808">Transferase</keyword>
<gene>
    <name evidence="22" type="ORF">HNQ60_001382</name>
</gene>
<keyword evidence="23" id="KW-1185">Reference proteome</keyword>
<dbReference type="InterPro" id="IPR011006">
    <property type="entry name" value="CheY-like_superfamily"/>
</dbReference>
<comment type="caution">
    <text evidence="22">The sequence shown here is derived from an EMBL/GenBank/DDBJ whole genome shotgun (WGS) entry which is preliminary data.</text>
</comment>
<dbReference type="InterPro" id="IPR036097">
    <property type="entry name" value="HisK_dim/P_sf"/>
</dbReference>
<dbReference type="SMART" id="SM00086">
    <property type="entry name" value="PAC"/>
    <property type="match status" value="6"/>
</dbReference>
<feature type="modified residue" description="4-aspartylphosphate" evidence="15">
    <location>
        <position position="1301"/>
    </location>
</feature>
<evidence type="ECO:0000256" key="5">
    <source>
        <dbReference type="ARBA" id="ARBA00022553"/>
    </source>
</evidence>
<dbReference type="Gene3D" id="1.20.120.160">
    <property type="entry name" value="HPT domain"/>
    <property type="match status" value="1"/>
</dbReference>
<dbReference type="FunFam" id="1.10.287.130:FF:000003">
    <property type="entry name" value="Histidine kinase"/>
    <property type="match status" value="1"/>
</dbReference>
<feature type="domain" description="PAC" evidence="20">
    <location>
        <begin position="527"/>
        <end position="579"/>
    </location>
</feature>
<evidence type="ECO:0000256" key="2">
    <source>
        <dbReference type="ARBA" id="ARBA00004651"/>
    </source>
</evidence>
<dbReference type="Proteomes" id="UP000588068">
    <property type="component" value="Unassembled WGS sequence"/>
</dbReference>
<feature type="modified residue" description="Phosphohistidine" evidence="14">
    <location>
        <position position="1444"/>
    </location>
</feature>
<feature type="domain" description="PAC" evidence="20">
    <location>
        <begin position="122"/>
        <end position="174"/>
    </location>
</feature>
<organism evidence="22 23">
    <name type="scientific">Povalibacter uvarum</name>
    <dbReference type="NCBI Taxonomy" id="732238"/>
    <lineage>
        <taxon>Bacteria</taxon>
        <taxon>Pseudomonadati</taxon>
        <taxon>Pseudomonadota</taxon>
        <taxon>Gammaproteobacteria</taxon>
        <taxon>Steroidobacterales</taxon>
        <taxon>Steroidobacteraceae</taxon>
        <taxon>Povalibacter</taxon>
    </lineage>
</organism>
<dbReference type="Gene3D" id="3.30.450.20">
    <property type="entry name" value="PAS domain"/>
    <property type="match status" value="6"/>
</dbReference>
<dbReference type="SMART" id="SM00448">
    <property type="entry name" value="REC"/>
    <property type="match status" value="2"/>
</dbReference>
<dbReference type="SMART" id="SM00073">
    <property type="entry name" value="HPT"/>
    <property type="match status" value="1"/>
</dbReference>